<name>A0A392UE31_9FABA</name>
<evidence type="ECO:0000313" key="2">
    <source>
        <dbReference type="EMBL" id="MCI71763.1"/>
    </source>
</evidence>
<evidence type="ECO:0000313" key="3">
    <source>
        <dbReference type="Proteomes" id="UP000265520"/>
    </source>
</evidence>
<protein>
    <submittedName>
        <fullName evidence="2">Gag-pol polyprotein</fullName>
    </submittedName>
</protein>
<evidence type="ECO:0000256" key="1">
    <source>
        <dbReference type="SAM" id="MobiDB-lite"/>
    </source>
</evidence>
<accession>A0A392UE31</accession>
<proteinExistence type="predicted"/>
<sequence>WDHPKIKDANGVDTAELKPEKEWTTVEDSLSIGNSKALNAIFNGVDQNMFRLIKKRTSAKDAWEILKTTQE</sequence>
<feature type="non-terminal residue" evidence="2">
    <location>
        <position position="71"/>
    </location>
</feature>
<comment type="caution">
    <text evidence="2">The sequence shown here is derived from an EMBL/GenBank/DDBJ whole genome shotgun (WGS) entry which is preliminary data.</text>
</comment>
<dbReference type="Pfam" id="PF14223">
    <property type="entry name" value="Retrotran_gag_2"/>
    <property type="match status" value="1"/>
</dbReference>
<organism evidence="2 3">
    <name type="scientific">Trifolium medium</name>
    <dbReference type="NCBI Taxonomy" id="97028"/>
    <lineage>
        <taxon>Eukaryota</taxon>
        <taxon>Viridiplantae</taxon>
        <taxon>Streptophyta</taxon>
        <taxon>Embryophyta</taxon>
        <taxon>Tracheophyta</taxon>
        <taxon>Spermatophyta</taxon>
        <taxon>Magnoliopsida</taxon>
        <taxon>eudicotyledons</taxon>
        <taxon>Gunneridae</taxon>
        <taxon>Pentapetalae</taxon>
        <taxon>rosids</taxon>
        <taxon>fabids</taxon>
        <taxon>Fabales</taxon>
        <taxon>Fabaceae</taxon>
        <taxon>Papilionoideae</taxon>
        <taxon>50 kb inversion clade</taxon>
        <taxon>NPAAA clade</taxon>
        <taxon>Hologalegina</taxon>
        <taxon>IRL clade</taxon>
        <taxon>Trifolieae</taxon>
        <taxon>Trifolium</taxon>
    </lineage>
</organism>
<dbReference type="Proteomes" id="UP000265520">
    <property type="component" value="Unassembled WGS sequence"/>
</dbReference>
<dbReference type="AlphaFoldDB" id="A0A392UE31"/>
<reference evidence="2 3" key="1">
    <citation type="journal article" date="2018" name="Front. Plant Sci.">
        <title>Red Clover (Trifolium pratense) and Zigzag Clover (T. medium) - A Picture of Genomic Similarities and Differences.</title>
        <authorList>
            <person name="Dluhosova J."/>
            <person name="Istvanek J."/>
            <person name="Nedelnik J."/>
            <person name="Repkova J."/>
        </authorList>
    </citation>
    <scope>NUCLEOTIDE SEQUENCE [LARGE SCALE GENOMIC DNA]</scope>
    <source>
        <strain evidence="3">cv. 10/8</strain>
        <tissue evidence="2">Leaf</tissue>
    </source>
</reference>
<keyword evidence="3" id="KW-1185">Reference proteome</keyword>
<dbReference type="EMBL" id="LXQA010803406">
    <property type="protein sequence ID" value="MCI71763.1"/>
    <property type="molecule type" value="Genomic_DNA"/>
</dbReference>
<feature type="region of interest" description="Disordered" evidence="1">
    <location>
        <begin position="1"/>
        <end position="20"/>
    </location>
</feature>
<feature type="non-terminal residue" evidence="2">
    <location>
        <position position="1"/>
    </location>
</feature>